<evidence type="ECO:0000313" key="3">
    <source>
        <dbReference type="Proteomes" id="UP000187609"/>
    </source>
</evidence>
<evidence type="ECO:0000256" key="1">
    <source>
        <dbReference type="SAM" id="MobiDB-lite"/>
    </source>
</evidence>
<organism evidence="2 3">
    <name type="scientific">Nicotiana attenuata</name>
    <name type="common">Coyote tobacco</name>
    <dbReference type="NCBI Taxonomy" id="49451"/>
    <lineage>
        <taxon>Eukaryota</taxon>
        <taxon>Viridiplantae</taxon>
        <taxon>Streptophyta</taxon>
        <taxon>Embryophyta</taxon>
        <taxon>Tracheophyta</taxon>
        <taxon>Spermatophyta</taxon>
        <taxon>Magnoliopsida</taxon>
        <taxon>eudicotyledons</taxon>
        <taxon>Gunneridae</taxon>
        <taxon>Pentapetalae</taxon>
        <taxon>asterids</taxon>
        <taxon>lamiids</taxon>
        <taxon>Solanales</taxon>
        <taxon>Solanaceae</taxon>
        <taxon>Nicotianoideae</taxon>
        <taxon>Nicotianeae</taxon>
        <taxon>Nicotiana</taxon>
    </lineage>
</organism>
<sequence>MLLILLLALCRFVMPYKKMWLLWISSVANETPVHMMEAAAIQWNLQSRYLHFLIPIWLQSWFVLACVLYYHFSVVLVCLHTHSDDDTAVAKDGNKDVTKGDNVHVKSKDIPAATVFARMYTATVGALKVTADRTDVVNKCDTVQQQVPASGNVKEMQNQQVVKEVAGLPNNETPNRNQSSTAQTGKSKDARQSANSQGHLNLQHTTREKEKEAGVYDSKNQEQVKLTKEAEITHETGAHNNARGNFVAGVQTVSLEATVMDVDDHTYGGKLTKDDGGTKHTVGDDWKVVRFSGRQGASPGVKYKQQQMSFPDKKDEN</sequence>
<comment type="caution">
    <text evidence="2">The sequence shown here is derived from an EMBL/GenBank/DDBJ whole genome shotgun (WGS) entry which is preliminary data.</text>
</comment>
<reference evidence="2" key="1">
    <citation type="submission" date="2016-11" db="EMBL/GenBank/DDBJ databases">
        <title>The genome of Nicotiana attenuata.</title>
        <authorList>
            <person name="Xu S."/>
            <person name="Brockmoeller T."/>
            <person name="Gaquerel E."/>
            <person name="Navarro A."/>
            <person name="Kuhl H."/>
            <person name="Gase K."/>
            <person name="Ling Z."/>
            <person name="Zhou W."/>
            <person name="Kreitzer C."/>
            <person name="Stanke M."/>
            <person name="Tang H."/>
            <person name="Lyons E."/>
            <person name="Pandey P."/>
            <person name="Pandey S.P."/>
            <person name="Timmermann B."/>
            <person name="Baldwin I.T."/>
        </authorList>
    </citation>
    <scope>NUCLEOTIDE SEQUENCE [LARGE SCALE GENOMIC DNA]</scope>
    <source>
        <strain evidence="2">UT</strain>
    </source>
</reference>
<gene>
    <name evidence="2" type="ORF">A4A49_19994</name>
</gene>
<feature type="compositionally biased region" description="Basic and acidic residues" evidence="1">
    <location>
        <begin position="205"/>
        <end position="223"/>
    </location>
</feature>
<protein>
    <submittedName>
        <fullName evidence="2">Uncharacterized protein</fullName>
    </submittedName>
</protein>
<feature type="region of interest" description="Disordered" evidence="1">
    <location>
        <begin position="167"/>
        <end position="223"/>
    </location>
</feature>
<name>A0A1J6JBK8_NICAT</name>
<feature type="compositionally biased region" description="Polar residues" evidence="1">
    <location>
        <begin position="170"/>
        <end position="185"/>
    </location>
</feature>
<accession>A0A1J6JBK8</accession>
<keyword evidence="3" id="KW-1185">Reference proteome</keyword>
<dbReference type="Gramene" id="OIT07087">
    <property type="protein sequence ID" value="OIT07087"/>
    <property type="gene ID" value="A4A49_19994"/>
</dbReference>
<dbReference type="EMBL" id="MJEQ01037183">
    <property type="protein sequence ID" value="OIT07087.1"/>
    <property type="molecule type" value="Genomic_DNA"/>
</dbReference>
<feature type="compositionally biased region" description="Polar residues" evidence="1">
    <location>
        <begin position="192"/>
        <end position="204"/>
    </location>
</feature>
<proteinExistence type="predicted"/>
<dbReference type="Proteomes" id="UP000187609">
    <property type="component" value="Unassembled WGS sequence"/>
</dbReference>
<dbReference type="AlphaFoldDB" id="A0A1J6JBK8"/>
<feature type="region of interest" description="Disordered" evidence="1">
    <location>
        <begin position="293"/>
        <end position="317"/>
    </location>
</feature>
<evidence type="ECO:0000313" key="2">
    <source>
        <dbReference type="EMBL" id="OIT07087.1"/>
    </source>
</evidence>